<sequence length="445" mass="48116">MQNSESVKMEATTTMTTAATPIQATEGSHGDGEKGIVCSLQTMELKGGADDVTEADSLDPEPFAVVGHKRKASSEIDPHCVNSPDSVSSPTVAHHAEMVPQEGGENEKVEGDNNMPQRGILLDLNQGPEEIDSYLYDDVFKEKVETVAKVNIEVKPEGKKGIMLHGAHSDFDLNQEGVVDTNSDQEKDKVESGDSDTENPEEDEGIPHGGLSKMDTSQGEGTVNSSTEVEKETQLEIDSVESKEVVPYVAENEEVVPSAIEKIEGEHSAVVENTEEALSENKQVEPPSSMDEIEVELNCELNKECDSFSDTEVESKSSAVPAETHAADKNNEVEVEGDAAEEMEVEPYDVAPEKKNEEVEADAAEKVEVVPHSVDPEKKKNKEMEVDAAEKVGAQACTEKHEHEAGSSTTGEKEVETSSPVKVGLLRGPLDFDLDLNELPSMEED</sequence>
<feature type="compositionally biased region" description="Basic and acidic residues" evidence="1">
    <location>
        <begin position="351"/>
        <end position="390"/>
    </location>
</feature>
<protein>
    <submittedName>
        <fullName evidence="2">Uncharacterized protein</fullName>
    </submittedName>
</protein>
<evidence type="ECO:0000313" key="3">
    <source>
        <dbReference type="Proteomes" id="UP000000226"/>
    </source>
</evidence>
<dbReference type="OMA" id="MEATTTM"/>
<evidence type="ECO:0000313" key="2">
    <source>
        <dbReference type="EMBL" id="ESW29986.1"/>
    </source>
</evidence>
<feature type="compositionally biased region" description="Polar residues" evidence="1">
    <location>
        <begin position="214"/>
        <end position="227"/>
    </location>
</feature>
<feature type="region of interest" description="Disordered" evidence="1">
    <location>
        <begin position="310"/>
        <end position="422"/>
    </location>
</feature>
<accession>V7CM47</accession>
<proteinExistence type="predicted"/>
<keyword evidence="3" id="KW-1185">Reference proteome</keyword>
<reference evidence="3" key="1">
    <citation type="journal article" date="2014" name="Nat. Genet.">
        <title>A reference genome for common bean and genome-wide analysis of dual domestications.</title>
        <authorList>
            <person name="Schmutz J."/>
            <person name="McClean P.E."/>
            <person name="Mamidi S."/>
            <person name="Wu G.A."/>
            <person name="Cannon S.B."/>
            <person name="Grimwood J."/>
            <person name="Jenkins J."/>
            <person name="Shu S."/>
            <person name="Song Q."/>
            <person name="Chavarro C."/>
            <person name="Torres-Torres M."/>
            <person name="Geffroy V."/>
            <person name="Moghaddam S.M."/>
            <person name="Gao D."/>
            <person name="Abernathy B."/>
            <person name="Barry K."/>
            <person name="Blair M."/>
            <person name="Brick M.A."/>
            <person name="Chovatia M."/>
            <person name="Gepts P."/>
            <person name="Goodstein D.M."/>
            <person name="Gonzales M."/>
            <person name="Hellsten U."/>
            <person name="Hyten D.L."/>
            <person name="Jia G."/>
            <person name="Kelly J.D."/>
            <person name="Kudrna D."/>
            <person name="Lee R."/>
            <person name="Richard M.M."/>
            <person name="Miklas P.N."/>
            <person name="Osorno J.M."/>
            <person name="Rodrigues J."/>
            <person name="Thareau V."/>
            <person name="Urrea C.A."/>
            <person name="Wang M."/>
            <person name="Yu Y."/>
            <person name="Zhang M."/>
            <person name="Wing R.A."/>
            <person name="Cregan P.B."/>
            <person name="Rokhsar D.S."/>
            <person name="Jackson S.A."/>
        </authorList>
    </citation>
    <scope>NUCLEOTIDE SEQUENCE [LARGE SCALE GENOMIC DNA]</scope>
    <source>
        <strain evidence="3">cv. G19833</strain>
    </source>
</reference>
<feature type="compositionally biased region" description="Low complexity" evidence="1">
    <location>
        <begin position="11"/>
        <end position="25"/>
    </location>
</feature>
<name>V7CM47_PHAVU</name>
<feature type="compositionally biased region" description="Acidic residues" evidence="1">
    <location>
        <begin position="193"/>
        <end position="204"/>
    </location>
</feature>
<gene>
    <name evidence="2" type="ORF">PHAVU_002G115400g</name>
</gene>
<dbReference type="EMBL" id="CM002289">
    <property type="protein sequence ID" value="ESW29986.1"/>
    <property type="molecule type" value="Genomic_DNA"/>
</dbReference>
<dbReference type="Gramene" id="ESW29986">
    <property type="protein sequence ID" value="ESW29986"/>
    <property type="gene ID" value="PHAVU_002G115400g"/>
</dbReference>
<feature type="compositionally biased region" description="Basic and acidic residues" evidence="1">
    <location>
        <begin position="398"/>
        <end position="416"/>
    </location>
</feature>
<dbReference type="AlphaFoldDB" id="V7CM47"/>
<feature type="compositionally biased region" description="Acidic residues" evidence="1">
    <location>
        <begin position="333"/>
        <end position="347"/>
    </location>
</feature>
<dbReference type="OrthoDB" id="10418939at2759"/>
<organism evidence="2 3">
    <name type="scientific">Phaseolus vulgaris</name>
    <name type="common">Kidney bean</name>
    <name type="synonym">French bean</name>
    <dbReference type="NCBI Taxonomy" id="3885"/>
    <lineage>
        <taxon>Eukaryota</taxon>
        <taxon>Viridiplantae</taxon>
        <taxon>Streptophyta</taxon>
        <taxon>Embryophyta</taxon>
        <taxon>Tracheophyta</taxon>
        <taxon>Spermatophyta</taxon>
        <taxon>Magnoliopsida</taxon>
        <taxon>eudicotyledons</taxon>
        <taxon>Gunneridae</taxon>
        <taxon>Pentapetalae</taxon>
        <taxon>rosids</taxon>
        <taxon>fabids</taxon>
        <taxon>Fabales</taxon>
        <taxon>Fabaceae</taxon>
        <taxon>Papilionoideae</taxon>
        <taxon>50 kb inversion clade</taxon>
        <taxon>NPAAA clade</taxon>
        <taxon>indigoferoid/millettioid clade</taxon>
        <taxon>Phaseoleae</taxon>
        <taxon>Phaseolus</taxon>
    </lineage>
</organism>
<evidence type="ECO:0000256" key="1">
    <source>
        <dbReference type="SAM" id="MobiDB-lite"/>
    </source>
</evidence>
<feature type="region of interest" description="Disordered" evidence="1">
    <location>
        <begin position="1"/>
        <end position="34"/>
    </location>
</feature>
<dbReference type="Proteomes" id="UP000000226">
    <property type="component" value="Chromosome 2"/>
</dbReference>
<feature type="region of interest" description="Disordered" evidence="1">
    <location>
        <begin position="165"/>
        <end position="236"/>
    </location>
</feature>